<organism evidence="2 3">
    <name type="scientific">Mycolicibacterium holsaticum</name>
    <dbReference type="NCBI Taxonomy" id="152142"/>
    <lineage>
        <taxon>Bacteria</taxon>
        <taxon>Bacillati</taxon>
        <taxon>Actinomycetota</taxon>
        <taxon>Actinomycetes</taxon>
        <taxon>Mycobacteriales</taxon>
        <taxon>Mycobacteriaceae</taxon>
        <taxon>Mycolicibacterium</taxon>
    </lineage>
</organism>
<protein>
    <submittedName>
        <fullName evidence="2">Transposase</fullName>
    </submittedName>
</protein>
<dbReference type="RefSeq" id="WP_069407682.1">
    <property type="nucleotide sequence ID" value="NZ_MIGZ01000208.1"/>
</dbReference>
<dbReference type="GO" id="GO:0008757">
    <property type="term" value="F:S-adenosylmethionine-dependent methyltransferase activity"/>
    <property type="evidence" value="ECO:0007669"/>
    <property type="project" value="InterPro"/>
</dbReference>
<feature type="domain" description="Methyltransferase type 11" evidence="1">
    <location>
        <begin position="47"/>
        <end position="136"/>
    </location>
</feature>
<dbReference type="OrthoDB" id="7980319at2"/>
<dbReference type="SUPFAM" id="SSF53335">
    <property type="entry name" value="S-adenosyl-L-methionine-dependent methyltransferases"/>
    <property type="match status" value="1"/>
</dbReference>
<dbReference type="EMBL" id="MIGZ01000208">
    <property type="protein sequence ID" value="ODQ85096.1"/>
    <property type="molecule type" value="Genomic_DNA"/>
</dbReference>
<dbReference type="CDD" id="cd02440">
    <property type="entry name" value="AdoMet_MTases"/>
    <property type="match status" value="1"/>
</dbReference>
<dbReference type="Pfam" id="PF08241">
    <property type="entry name" value="Methyltransf_11"/>
    <property type="match status" value="1"/>
</dbReference>
<dbReference type="AlphaFoldDB" id="A0A1E3R574"/>
<evidence type="ECO:0000313" key="3">
    <source>
        <dbReference type="Proteomes" id="UP000094243"/>
    </source>
</evidence>
<name>A0A1E3R574_9MYCO</name>
<evidence type="ECO:0000259" key="1">
    <source>
        <dbReference type="Pfam" id="PF08241"/>
    </source>
</evidence>
<proteinExistence type="predicted"/>
<gene>
    <name evidence="2" type="ORF">BHQ17_24695</name>
</gene>
<sequence>MTNEGVNLTASRASGRVSYRDIETLWKGYDEYVRELALREGAQHIAELGGGANPVLADADRWGFAAHRIVVDISAEELAKAGGDVETRVLDLCQPVQDGREMYDVVFSKMLCEHVPDGQAFHRNCFDLLRPGGLAVHYFPTLYTLPFVLNRLIPEQAARTLLRKIQPGRIDDPKHEKFPAYYRWTTGPTKRAIRRFESVGFELEQWHGAFGHHYYHLVKPLDALEKAKSRFLLKHPVPALTSFAVVALRKPA</sequence>
<dbReference type="InterPro" id="IPR029063">
    <property type="entry name" value="SAM-dependent_MTases_sf"/>
</dbReference>
<comment type="caution">
    <text evidence="2">The sequence shown here is derived from an EMBL/GenBank/DDBJ whole genome shotgun (WGS) entry which is preliminary data.</text>
</comment>
<dbReference type="Gene3D" id="3.40.50.150">
    <property type="entry name" value="Vaccinia Virus protein VP39"/>
    <property type="match status" value="1"/>
</dbReference>
<evidence type="ECO:0000313" key="2">
    <source>
        <dbReference type="EMBL" id="ODQ85096.1"/>
    </source>
</evidence>
<dbReference type="Proteomes" id="UP000094243">
    <property type="component" value="Unassembled WGS sequence"/>
</dbReference>
<accession>A0A1E3R574</accession>
<keyword evidence="3" id="KW-1185">Reference proteome</keyword>
<dbReference type="InterPro" id="IPR013216">
    <property type="entry name" value="Methyltransf_11"/>
</dbReference>
<reference evidence="3" key="1">
    <citation type="submission" date="2016-09" db="EMBL/GenBank/DDBJ databases">
        <authorList>
            <person name="Greninger A.L."/>
            <person name="Jerome K.R."/>
            <person name="Mcnair B."/>
            <person name="Wallis C."/>
            <person name="Fang F."/>
        </authorList>
    </citation>
    <scope>NUCLEOTIDE SEQUENCE [LARGE SCALE GENOMIC DNA]</scope>
    <source>
        <strain evidence="3">M7</strain>
    </source>
</reference>